<keyword evidence="2" id="KW-1185">Reference proteome</keyword>
<accession>A0ABD2NKX3</accession>
<name>A0ABD2NKX3_9CUCU</name>
<evidence type="ECO:0000313" key="2">
    <source>
        <dbReference type="Proteomes" id="UP001516400"/>
    </source>
</evidence>
<evidence type="ECO:0000313" key="1">
    <source>
        <dbReference type="EMBL" id="KAL3279087.1"/>
    </source>
</evidence>
<dbReference type="EMBL" id="JABFTP020000124">
    <property type="protein sequence ID" value="KAL3279087.1"/>
    <property type="molecule type" value="Genomic_DNA"/>
</dbReference>
<reference evidence="1 2" key="1">
    <citation type="journal article" date="2021" name="BMC Biol.">
        <title>Horizontally acquired antibacterial genes associated with adaptive radiation of ladybird beetles.</title>
        <authorList>
            <person name="Li H.S."/>
            <person name="Tang X.F."/>
            <person name="Huang Y.H."/>
            <person name="Xu Z.Y."/>
            <person name="Chen M.L."/>
            <person name="Du X.Y."/>
            <person name="Qiu B.Y."/>
            <person name="Chen P.T."/>
            <person name="Zhang W."/>
            <person name="Slipinski A."/>
            <person name="Escalona H.E."/>
            <person name="Waterhouse R.M."/>
            <person name="Zwick A."/>
            <person name="Pang H."/>
        </authorList>
    </citation>
    <scope>NUCLEOTIDE SEQUENCE [LARGE SCALE GENOMIC DNA]</scope>
    <source>
        <strain evidence="1">SYSU2018</strain>
    </source>
</reference>
<gene>
    <name evidence="1" type="ORF">HHI36_016601</name>
</gene>
<organism evidence="1 2">
    <name type="scientific">Cryptolaemus montrouzieri</name>
    <dbReference type="NCBI Taxonomy" id="559131"/>
    <lineage>
        <taxon>Eukaryota</taxon>
        <taxon>Metazoa</taxon>
        <taxon>Ecdysozoa</taxon>
        <taxon>Arthropoda</taxon>
        <taxon>Hexapoda</taxon>
        <taxon>Insecta</taxon>
        <taxon>Pterygota</taxon>
        <taxon>Neoptera</taxon>
        <taxon>Endopterygota</taxon>
        <taxon>Coleoptera</taxon>
        <taxon>Polyphaga</taxon>
        <taxon>Cucujiformia</taxon>
        <taxon>Coccinelloidea</taxon>
        <taxon>Coccinellidae</taxon>
        <taxon>Scymninae</taxon>
        <taxon>Scymnini</taxon>
        <taxon>Cryptolaemus</taxon>
    </lineage>
</organism>
<dbReference type="Proteomes" id="UP001516400">
    <property type="component" value="Unassembled WGS sequence"/>
</dbReference>
<protein>
    <submittedName>
        <fullName evidence="1">Uncharacterized protein</fullName>
    </submittedName>
</protein>
<comment type="caution">
    <text evidence="1">The sequence shown here is derived from an EMBL/GenBank/DDBJ whole genome shotgun (WGS) entry which is preliminary data.</text>
</comment>
<dbReference type="AlphaFoldDB" id="A0ABD2NKX3"/>
<proteinExistence type="predicted"/>
<sequence length="119" mass="13149">MVNAIINELTNGVSDVDVTSIDIVKVLRVGKSTPDHPRALKVVTSSASKVKIVLKNKASVKNSGRFSTMRIDEDFTEMQRKQLKGLRSDLSRRKENGENITIKYVCGSSTIVKSCKPKN</sequence>